<dbReference type="PROSITE" id="PS00972">
    <property type="entry name" value="USP_1"/>
    <property type="match status" value="1"/>
</dbReference>
<dbReference type="GO" id="GO:0016579">
    <property type="term" value="P:protein deubiquitination"/>
    <property type="evidence" value="ECO:0007669"/>
    <property type="project" value="InterPro"/>
</dbReference>
<evidence type="ECO:0000256" key="5">
    <source>
        <dbReference type="ARBA" id="ARBA00022807"/>
    </source>
</evidence>
<dbReference type="CDD" id="cd02257">
    <property type="entry name" value="Peptidase_C19"/>
    <property type="match status" value="1"/>
</dbReference>
<keyword evidence="10" id="KW-1185">Reference proteome</keyword>
<evidence type="ECO:0000256" key="4">
    <source>
        <dbReference type="ARBA" id="ARBA00022801"/>
    </source>
</evidence>
<reference evidence="9 10" key="1">
    <citation type="journal article" date="2016" name="Proc. Natl. Acad. Sci. U.S.A.">
        <title>Comparative genomics of biotechnologically important yeasts.</title>
        <authorList>
            <person name="Riley R."/>
            <person name="Haridas S."/>
            <person name="Wolfe K.H."/>
            <person name="Lopes M.R."/>
            <person name="Hittinger C.T."/>
            <person name="Goeker M."/>
            <person name="Salamov A.A."/>
            <person name="Wisecaver J.H."/>
            <person name="Long T.M."/>
            <person name="Calvey C.H."/>
            <person name="Aerts A.L."/>
            <person name="Barry K.W."/>
            <person name="Choi C."/>
            <person name="Clum A."/>
            <person name="Coughlan A.Y."/>
            <person name="Deshpande S."/>
            <person name="Douglass A.P."/>
            <person name="Hanson S.J."/>
            <person name="Klenk H.-P."/>
            <person name="LaButti K.M."/>
            <person name="Lapidus A."/>
            <person name="Lindquist E.A."/>
            <person name="Lipzen A.M."/>
            <person name="Meier-Kolthoff J.P."/>
            <person name="Ohm R.A."/>
            <person name="Otillar R.P."/>
            <person name="Pangilinan J.L."/>
            <person name="Peng Y."/>
            <person name="Rokas A."/>
            <person name="Rosa C.A."/>
            <person name="Scheuner C."/>
            <person name="Sibirny A.A."/>
            <person name="Slot J.C."/>
            <person name="Stielow J.B."/>
            <person name="Sun H."/>
            <person name="Kurtzman C.P."/>
            <person name="Blackwell M."/>
            <person name="Grigoriev I.V."/>
            <person name="Jeffries T.W."/>
        </authorList>
    </citation>
    <scope>NUCLEOTIDE SEQUENCE [LARGE SCALE GENOMIC DNA]</scope>
    <source>
        <strain evidence="10">ATCC 58044 / CBS 1984 / NCYC 433 / NRRL Y-366-8</strain>
    </source>
</reference>
<feature type="non-terminal residue" evidence="9">
    <location>
        <position position="1"/>
    </location>
</feature>
<evidence type="ECO:0000256" key="1">
    <source>
        <dbReference type="ARBA" id="ARBA00000707"/>
    </source>
</evidence>
<dbReference type="PROSITE" id="PS50235">
    <property type="entry name" value="USP_3"/>
    <property type="match status" value="1"/>
</dbReference>
<dbReference type="InterPro" id="IPR038765">
    <property type="entry name" value="Papain-like_cys_pep_sf"/>
</dbReference>
<dbReference type="InterPro" id="IPR028889">
    <property type="entry name" value="USP"/>
</dbReference>
<comment type="catalytic activity">
    <reaction evidence="1 6">
        <text>Thiol-dependent hydrolysis of ester, thioester, amide, peptide and isopeptide bonds formed by the C-terminal Gly of ubiquitin (a 76-residue protein attached to proteins as an intracellular targeting signal).</text>
        <dbReference type="EC" id="3.4.19.12"/>
    </reaction>
</comment>
<dbReference type="EMBL" id="KV454209">
    <property type="protein sequence ID" value="ODQ60592.1"/>
    <property type="molecule type" value="Genomic_DNA"/>
</dbReference>
<dbReference type="SUPFAM" id="SSF54001">
    <property type="entry name" value="Cysteine proteinases"/>
    <property type="match status" value="1"/>
</dbReference>
<feature type="compositionally biased region" description="Low complexity" evidence="7">
    <location>
        <begin position="196"/>
        <end position="206"/>
    </location>
</feature>
<keyword evidence="2 6" id="KW-0645">Protease</keyword>
<dbReference type="Pfam" id="PF00443">
    <property type="entry name" value="UCH"/>
    <property type="match status" value="1"/>
</dbReference>
<evidence type="ECO:0000313" key="9">
    <source>
        <dbReference type="EMBL" id="ODQ60592.1"/>
    </source>
</evidence>
<dbReference type="GO" id="GO:0004843">
    <property type="term" value="F:cysteine-type deubiquitinase activity"/>
    <property type="evidence" value="ECO:0007669"/>
    <property type="project" value="UniProtKB-UniRule"/>
</dbReference>
<dbReference type="GO" id="GO:0005634">
    <property type="term" value="C:nucleus"/>
    <property type="evidence" value="ECO:0007669"/>
    <property type="project" value="TreeGrafter"/>
</dbReference>
<comment type="similarity">
    <text evidence="6">Belongs to the peptidase C19 family.</text>
</comment>
<dbReference type="PANTHER" id="PTHR24006">
    <property type="entry name" value="UBIQUITIN CARBOXYL-TERMINAL HYDROLASE"/>
    <property type="match status" value="1"/>
</dbReference>
<name>A0A1E3P6L6_WICAA</name>
<dbReference type="InterPro" id="IPR050164">
    <property type="entry name" value="Peptidase_C19"/>
</dbReference>
<protein>
    <recommendedName>
        <fullName evidence="6">Ubiquitin carboxyl-terminal hydrolase</fullName>
        <ecNumber evidence="6">3.4.19.12</ecNumber>
    </recommendedName>
</protein>
<sequence length="450" mass="51317">LEPLGVVLLRSMFDKNFQKAFVNSNKLPKIVPRGLVNTGNICFMSSILQLLLYCQPFFQSLNIISSKTIQSLNKSSSTTPLIDAVIELFKNFNIKLDDDKLGNGFGDSFVPEQFYKEISQHSRFSHLQWGQQEDAEEFFGYLLDGLHEEFISSVKNLKDNDIKMLLDSITSEEVRTLIKQSLENFSNEEDFKSKNESNNNNNNSSSLTSDDGWHEVGNNKKKVSAKRTVEVKPSPIRQLFGGQFRSVLDVPKQRESQSITLDPFQQVQLDISDDNINTLEDAFKHLSQVEELQYKSDDGSDVIAKKQTFIDKLPEVLIVHLKRFSFVNKSSQNDDLKNGYSNHLHSGRIEKIGKKIKYDHDFTIPTDCISSATRKFNPNLNYKLIGVVYHHGISSEGGHYTVDVLRKELGEWIRIDDTKITKLKAQEVLSGDNDNNVKTAYILMYQKVNN</sequence>
<dbReference type="RefSeq" id="XP_019039799.1">
    <property type="nucleotide sequence ID" value="XM_019181595.1"/>
</dbReference>
<dbReference type="Proteomes" id="UP000094112">
    <property type="component" value="Unassembled WGS sequence"/>
</dbReference>
<feature type="region of interest" description="Disordered" evidence="7">
    <location>
        <begin position="188"/>
        <end position="228"/>
    </location>
</feature>
<dbReference type="PANTHER" id="PTHR24006:SF687">
    <property type="entry name" value="UBIQUITIN CARBOXYL-TERMINAL HYDROLASE 10"/>
    <property type="match status" value="1"/>
</dbReference>
<evidence type="ECO:0000256" key="7">
    <source>
        <dbReference type="SAM" id="MobiDB-lite"/>
    </source>
</evidence>
<dbReference type="InterPro" id="IPR001394">
    <property type="entry name" value="Peptidase_C19_UCH"/>
</dbReference>
<dbReference type="Gene3D" id="3.90.70.10">
    <property type="entry name" value="Cysteine proteinases"/>
    <property type="match status" value="1"/>
</dbReference>
<evidence type="ECO:0000259" key="8">
    <source>
        <dbReference type="PROSITE" id="PS50235"/>
    </source>
</evidence>
<proteinExistence type="inferred from homology"/>
<evidence type="ECO:0000256" key="6">
    <source>
        <dbReference type="RuleBase" id="RU366025"/>
    </source>
</evidence>
<evidence type="ECO:0000313" key="10">
    <source>
        <dbReference type="Proteomes" id="UP000094112"/>
    </source>
</evidence>
<keyword evidence="4 6" id="KW-0378">Hydrolase</keyword>
<dbReference type="GO" id="GO:0006508">
    <property type="term" value="P:proteolysis"/>
    <property type="evidence" value="ECO:0007669"/>
    <property type="project" value="UniProtKB-KW"/>
</dbReference>
<gene>
    <name evidence="9" type="ORF">WICANDRAFT_29348</name>
</gene>
<evidence type="ECO:0000256" key="3">
    <source>
        <dbReference type="ARBA" id="ARBA00022786"/>
    </source>
</evidence>
<organism evidence="9 10">
    <name type="scientific">Wickerhamomyces anomalus (strain ATCC 58044 / CBS 1984 / NCYC 433 / NRRL Y-366-8)</name>
    <name type="common">Yeast</name>
    <name type="synonym">Hansenula anomala</name>
    <dbReference type="NCBI Taxonomy" id="683960"/>
    <lineage>
        <taxon>Eukaryota</taxon>
        <taxon>Fungi</taxon>
        <taxon>Dikarya</taxon>
        <taxon>Ascomycota</taxon>
        <taxon>Saccharomycotina</taxon>
        <taxon>Saccharomycetes</taxon>
        <taxon>Phaffomycetales</taxon>
        <taxon>Wickerhamomycetaceae</taxon>
        <taxon>Wickerhamomyces</taxon>
    </lineage>
</organism>
<dbReference type="PROSITE" id="PS00973">
    <property type="entry name" value="USP_2"/>
    <property type="match status" value="1"/>
</dbReference>
<dbReference type="InterPro" id="IPR018200">
    <property type="entry name" value="USP_CS"/>
</dbReference>
<accession>A0A1E3P6L6</accession>
<keyword evidence="5 6" id="KW-0788">Thiol protease</keyword>
<dbReference type="EC" id="3.4.19.12" evidence="6"/>
<dbReference type="GeneID" id="30198841"/>
<dbReference type="AlphaFoldDB" id="A0A1E3P6L6"/>
<dbReference type="STRING" id="683960.A0A1E3P6L6"/>
<evidence type="ECO:0000256" key="2">
    <source>
        <dbReference type="ARBA" id="ARBA00022670"/>
    </source>
</evidence>
<feature type="domain" description="USP" evidence="8">
    <location>
        <begin position="33"/>
        <end position="448"/>
    </location>
</feature>
<keyword evidence="3 6" id="KW-0833">Ubl conjugation pathway</keyword>
<dbReference type="OrthoDB" id="429671at2759"/>
<dbReference type="GO" id="GO:0005829">
    <property type="term" value="C:cytosol"/>
    <property type="evidence" value="ECO:0007669"/>
    <property type="project" value="TreeGrafter"/>
</dbReference>